<evidence type="ECO:0000256" key="1">
    <source>
        <dbReference type="SAM" id="Phobius"/>
    </source>
</evidence>
<reference evidence="2" key="1">
    <citation type="submission" date="2016-06" db="UniProtKB">
        <authorList>
            <consortium name="WormBaseParasite"/>
        </authorList>
    </citation>
    <scope>IDENTIFICATION</scope>
</reference>
<evidence type="ECO:0000313" key="2">
    <source>
        <dbReference type="WBParaSite" id="SCUD_0000477201-mRNA-1"/>
    </source>
</evidence>
<feature type="transmembrane region" description="Helical" evidence="1">
    <location>
        <begin position="7"/>
        <end position="24"/>
    </location>
</feature>
<proteinExistence type="predicted"/>
<dbReference type="WBParaSite" id="SCUD_0000477201-mRNA-1">
    <property type="protein sequence ID" value="SCUD_0000477201-mRNA-1"/>
    <property type="gene ID" value="SCUD_0000477201"/>
</dbReference>
<keyword evidence="1" id="KW-1133">Transmembrane helix</keyword>
<protein>
    <submittedName>
        <fullName evidence="2">Uncharacterized protein</fullName>
    </submittedName>
</protein>
<keyword evidence="1" id="KW-0472">Membrane</keyword>
<keyword evidence="1" id="KW-0812">Transmembrane</keyword>
<organism evidence="2">
    <name type="scientific">Schistosoma curassoni</name>
    <dbReference type="NCBI Taxonomy" id="6186"/>
    <lineage>
        <taxon>Eukaryota</taxon>
        <taxon>Metazoa</taxon>
        <taxon>Spiralia</taxon>
        <taxon>Lophotrochozoa</taxon>
        <taxon>Platyhelminthes</taxon>
        <taxon>Trematoda</taxon>
        <taxon>Digenea</taxon>
        <taxon>Strigeidida</taxon>
        <taxon>Schistosomatoidea</taxon>
        <taxon>Schistosomatidae</taxon>
        <taxon>Schistosoma</taxon>
    </lineage>
</organism>
<accession>A0A183JPY5</accession>
<sequence length="39" mass="4394">MNCVCEIMCLICTLLICIVCTFSIKSSPFSFFCFSPTFT</sequence>
<name>A0A183JPY5_9TREM</name>
<dbReference type="AlphaFoldDB" id="A0A183JPY5"/>